<dbReference type="Proteomes" id="UP000024842">
    <property type="component" value="Unassembled WGS sequence"/>
</dbReference>
<evidence type="ECO:0000313" key="1">
    <source>
        <dbReference type="EMBL" id="GAJ46804.1"/>
    </source>
</evidence>
<protein>
    <submittedName>
        <fullName evidence="1">Uncharacterized protein</fullName>
    </submittedName>
</protein>
<dbReference type="AlphaFoldDB" id="A0A023DZ51"/>
<dbReference type="EMBL" id="BAUP01000142">
    <property type="protein sequence ID" value="GAJ46804.1"/>
    <property type="molecule type" value="Genomic_DNA"/>
</dbReference>
<comment type="caution">
    <text evidence="1">The sequence shown here is derived from an EMBL/GenBank/DDBJ whole genome shotgun (WGS) entry which is preliminary data.</text>
</comment>
<evidence type="ECO:0000313" key="2">
    <source>
        <dbReference type="Proteomes" id="UP000024842"/>
    </source>
</evidence>
<dbReference type="STRING" id="1427503.HE1_01146"/>
<proteinExistence type="predicted"/>
<reference evidence="1 2" key="1">
    <citation type="journal article" date="2014" name="FEMS Microbiol. Lett.">
        <title>Draft genome sequences of three Holospora species (Holospora obtusa, Holospora undulata, and Holospora elegans), endonuclear symbiotic bacteria of the ciliate Paramecium caudatum.</title>
        <authorList>
            <person name="Dohra H."/>
            <person name="Tanaka K."/>
            <person name="Suzuki T."/>
            <person name="Fujishima M."/>
            <person name="Suzuki H."/>
        </authorList>
    </citation>
    <scope>NUCLEOTIDE SEQUENCE [LARGE SCALE GENOMIC DNA]</scope>
    <source>
        <strain evidence="1 2">E1</strain>
    </source>
</reference>
<keyword evidence="2" id="KW-1185">Reference proteome</keyword>
<organism evidence="1 2">
    <name type="scientific">Holospora elegans E1</name>
    <dbReference type="NCBI Taxonomy" id="1427503"/>
    <lineage>
        <taxon>Bacteria</taxon>
        <taxon>Pseudomonadati</taxon>
        <taxon>Pseudomonadota</taxon>
        <taxon>Alphaproteobacteria</taxon>
        <taxon>Holosporales</taxon>
        <taxon>Holosporaceae</taxon>
        <taxon>Holospora</taxon>
    </lineage>
</organism>
<gene>
    <name evidence="1" type="ORF">HE1_01146</name>
</gene>
<sequence length="57" mass="6578">MTSMVPSFLIRITVGSGHIIIFWQNVDLFSGSAFGRFRVFLYVAPKLFDPRELWSIL</sequence>
<name>A0A023DZ51_9PROT</name>
<accession>A0A023DZ51</accession>